<organism evidence="7">
    <name type="scientific">Caenorhabditis remanei</name>
    <name type="common">Caenorhabditis vulgaris</name>
    <dbReference type="NCBI Taxonomy" id="31234"/>
    <lineage>
        <taxon>Eukaryota</taxon>
        <taxon>Metazoa</taxon>
        <taxon>Ecdysozoa</taxon>
        <taxon>Nematoda</taxon>
        <taxon>Chromadorea</taxon>
        <taxon>Rhabditida</taxon>
        <taxon>Rhabditina</taxon>
        <taxon>Rhabditomorpha</taxon>
        <taxon>Rhabditoidea</taxon>
        <taxon>Rhabditidae</taxon>
        <taxon>Peloderinae</taxon>
        <taxon>Caenorhabditis</taxon>
    </lineage>
</organism>
<dbReference type="SMART" id="SM00184">
    <property type="entry name" value="RING"/>
    <property type="match status" value="1"/>
</dbReference>
<dbReference type="PROSITE" id="PS50089">
    <property type="entry name" value="ZF_RING_2"/>
    <property type="match status" value="1"/>
</dbReference>
<dbReference type="InterPro" id="IPR017907">
    <property type="entry name" value="Znf_RING_CS"/>
</dbReference>
<dbReference type="PANTHER" id="PTHR47156:SF9">
    <property type="entry name" value="PROTEIN CBG26870"/>
    <property type="match status" value="1"/>
</dbReference>
<protein>
    <recommendedName>
        <fullName evidence="5">RING-type domain-containing protein</fullName>
    </recommendedName>
</protein>
<dbReference type="PANTHER" id="PTHR47156">
    <property type="entry name" value="PROTEIN CBG20824"/>
    <property type="match status" value="1"/>
</dbReference>
<keyword evidence="2 4" id="KW-0863">Zinc-finger</keyword>
<evidence type="ECO:0000256" key="4">
    <source>
        <dbReference type="PROSITE-ProRule" id="PRU00175"/>
    </source>
</evidence>
<dbReference type="HOGENOM" id="CLU_1090866_0_0_1"/>
<dbReference type="Pfam" id="PF14634">
    <property type="entry name" value="zf-RING_5"/>
    <property type="match status" value="1"/>
</dbReference>
<keyword evidence="7" id="KW-1185">Reference proteome</keyword>
<dbReference type="AlphaFoldDB" id="E3MPV2"/>
<evidence type="ECO:0000313" key="7">
    <source>
        <dbReference type="Proteomes" id="UP000008281"/>
    </source>
</evidence>
<evidence type="ECO:0000256" key="1">
    <source>
        <dbReference type="ARBA" id="ARBA00022723"/>
    </source>
</evidence>
<dbReference type="SUPFAM" id="SSF57850">
    <property type="entry name" value="RING/U-box"/>
    <property type="match status" value="1"/>
</dbReference>
<name>E3MPV2_CAERE</name>
<evidence type="ECO:0000256" key="2">
    <source>
        <dbReference type="ARBA" id="ARBA00022771"/>
    </source>
</evidence>
<dbReference type="OrthoDB" id="5828209at2759"/>
<dbReference type="InterPro" id="IPR013083">
    <property type="entry name" value="Znf_RING/FYVE/PHD"/>
</dbReference>
<dbReference type="InterPro" id="IPR052667">
    <property type="entry name" value="E3_ubiquitin-ligase_RING"/>
</dbReference>
<dbReference type="InParanoid" id="E3MPV2"/>
<gene>
    <name evidence="6" type="ORF">CRE_12030</name>
</gene>
<dbReference type="Gene3D" id="3.30.40.10">
    <property type="entry name" value="Zinc/RING finger domain, C3HC4 (zinc finger)"/>
    <property type="match status" value="1"/>
</dbReference>
<dbReference type="PROSITE" id="PS00518">
    <property type="entry name" value="ZF_RING_1"/>
    <property type="match status" value="1"/>
</dbReference>
<keyword evidence="3" id="KW-0862">Zinc</keyword>
<keyword evidence="1" id="KW-0479">Metal-binding</keyword>
<evidence type="ECO:0000259" key="5">
    <source>
        <dbReference type="PROSITE" id="PS50089"/>
    </source>
</evidence>
<dbReference type="EMBL" id="DS268464">
    <property type="protein sequence ID" value="EFP06707.1"/>
    <property type="molecule type" value="Genomic_DNA"/>
</dbReference>
<sequence length="213" mass="23941">MSCNICFEKYNSSIPTRIPRILTKCGHTMCQYCIGQQTINGKIVCPFDRKETVVGNRVDLLPKNYAVLERMENVSTGENSLEGGVDDENGASRYCDQDSYEDVTDEEAPSVPEAVIEVFNQNSYRDGDSDYDFVEEDELRDEVVSDVSDQEAYQDPTVLLYWTRDDLVSDVLNENLAAETPTRLNLYPALTEHDSDADAELLQTAIALSILDK</sequence>
<dbReference type="STRING" id="31234.E3MPV2"/>
<evidence type="ECO:0000256" key="3">
    <source>
        <dbReference type="ARBA" id="ARBA00022833"/>
    </source>
</evidence>
<accession>E3MPV2</accession>
<proteinExistence type="predicted"/>
<reference evidence="6" key="1">
    <citation type="submission" date="2007-07" db="EMBL/GenBank/DDBJ databases">
        <title>PCAP assembly of the Caenorhabditis remanei genome.</title>
        <authorList>
            <consortium name="The Caenorhabditis remanei Sequencing Consortium"/>
            <person name="Wilson R.K."/>
        </authorList>
    </citation>
    <scope>NUCLEOTIDE SEQUENCE [LARGE SCALE GENOMIC DNA]</scope>
    <source>
        <strain evidence="6">PB4641</strain>
    </source>
</reference>
<dbReference type="GO" id="GO:0008270">
    <property type="term" value="F:zinc ion binding"/>
    <property type="evidence" value="ECO:0007669"/>
    <property type="project" value="UniProtKB-KW"/>
</dbReference>
<dbReference type="eggNOG" id="KOG4185">
    <property type="taxonomic scope" value="Eukaryota"/>
</dbReference>
<dbReference type="Proteomes" id="UP000008281">
    <property type="component" value="Unassembled WGS sequence"/>
</dbReference>
<evidence type="ECO:0000313" key="6">
    <source>
        <dbReference type="EMBL" id="EFP06707.1"/>
    </source>
</evidence>
<dbReference type="InterPro" id="IPR001841">
    <property type="entry name" value="Znf_RING"/>
</dbReference>
<feature type="domain" description="RING-type" evidence="5">
    <location>
        <begin position="3"/>
        <end position="49"/>
    </location>
</feature>